<sequence length="192" mass="20782">MRPKLLVIDNYDSFTFNLVQMFQVHDLEISVVRADQIPVGDVAPERPDYVLISPGPKSPGAAGISTELIRRYHGTFPILGVCLGMQCINEAFGGRTVHAPVPMHGKTSPVYHDGSGLFAGVPAPVTVARYHSLAITGISGDLRVTARSDDGVVMGVQHLRHPLFGVQFHPESFLTEHGATMIDNFLRTGPLS</sequence>
<dbReference type="NCBIfam" id="TIGR00566">
    <property type="entry name" value="trpG_papA"/>
    <property type="match status" value="1"/>
</dbReference>
<dbReference type="PRINTS" id="PR00096">
    <property type="entry name" value="GATASE"/>
</dbReference>
<evidence type="ECO:0000259" key="2">
    <source>
        <dbReference type="Pfam" id="PF00117"/>
    </source>
</evidence>
<feature type="domain" description="Glutamine amidotransferase" evidence="2">
    <location>
        <begin position="6"/>
        <end position="186"/>
    </location>
</feature>
<proteinExistence type="predicted"/>
<dbReference type="PRINTS" id="PR00097">
    <property type="entry name" value="ANTSNTHASEII"/>
</dbReference>
<organism evidence="3 4">
    <name type="scientific">Actinoplanes ianthinogenes</name>
    <dbReference type="NCBI Taxonomy" id="122358"/>
    <lineage>
        <taxon>Bacteria</taxon>
        <taxon>Bacillati</taxon>
        <taxon>Actinomycetota</taxon>
        <taxon>Actinomycetes</taxon>
        <taxon>Micromonosporales</taxon>
        <taxon>Micromonosporaceae</taxon>
        <taxon>Actinoplanes</taxon>
    </lineage>
</organism>
<dbReference type="InterPro" id="IPR029062">
    <property type="entry name" value="Class_I_gatase-like"/>
</dbReference>
<dbReference type="PANTHER" id="PTHR43418">
    <property type="entry name" value="MULTIFUNCTIONAL TRYPTOPHAN BIOSYNTHESIS PROTEIN-RELATED"/>
    <property type="match status" value="1"/>
</dbReference>
<dbReference type="PRINTS" id="PR00099">
    <property type="entry name" value="CPSGATASE"/>
</dbReference>
<dbReference type="CDD" id="cd01743">
    <property type="entry name" value="GATase1_Anthranilate_Synthase"/>
    <property type="match status" value="1"/>
</dbReference>
<dbReference type="PANTHER" id="PTHR43418:SF4">
    <property type="entry name" value="MULTIFUNCTIONAL TRYPTOPHAN BIOSYNTHESIS PROTEIN"/>
    <property type="match status" value="1"/>
</dbReference>
<evidence type="ECO:0000256" key="1">
    <source>
        <dbReference type="ARBA" id="ARBA00022962"/>
    </source>
</evidence>
<protein>
    <submittedName>
        <fullName evidence="3">Glutamine amidotransferase</fullName>
    </submittedName>
</protein>
<keyword evidence="4" id="KW-1185">Reference proteome</keyword>
<dbReference type="InterPro" id="IPR050472">
    <property type="entry name" value="Anth_synth/Amidotransfase"/>
</dbReference>
<keyword evidence="1 3" id="KW-0315">Glutamine amidotransferase</keyword>
<dbReference type="Gene3D" id="3.40.50.880">
    <property type="match status" value="1"/>
</dbReference>
<accession>A0ABN6CQU4</accession>
<dbReference type="EMBL" id="AP023356">
    <property type="protein sequence ID" value="BCJ47571.1"/>
    <property type="molecule type" value="Genomic_DNA"/>
</dbReference>
<dbReference type="SUPFAM" id="SSF52317">
    <property type="entry name" value="Class I glutamine amidotransferase-like"/>
    <property type="match status" value="1"/>
</dbReference>
<dbReference type="Pfam" id="PF00117">
    <property type="entry name" value="GATase"/>
    <property type="match status" value="1"/>
</dbReference>
<dbReference type="InterPro" id="IPR017926">
    <property type="entry name" value="GATASE"/>
</dbReference>
<dbReference type="PROSITE" id="PS51273">
    <property type="entry name" value="GATASE_TYPE_1"/>
    <property type="match status" value="1"/>
</dbReference>
<reference evidence="3 4" key="1">
    <citation type="submission" date="2020-08" db="EMBL/GenBank/DDBJ databases">
        <title>Whole genome shotgun sequence of Actinoplanes ianthinogenes NBRC 13996.</title>
        <authorList>
            <person name="Komaki H."/>
            <person name="Tamura T."/>
        </authorList>
    </citation>
    <scope>NUCLEOTIDE SEQUENCE [LARGE SCALE GENOMIC DNA]</scope>
    <source>
        <strain evidence="3 4">NBRC 13996</strain>
    </source>
</reference>
<gene>
    <name evidence="3" type="ORF">Aiant_82280</name>
</gene>
<evidence type="ECO:0000313" key="3">
    <source>
        <dbReference type="EMBL" id="BCJ47571.1"/>
    </source>
</evidence>
<evidence type="ECO:0000313" key="4">
    <source>
        <dbReference type="Proteomes" id="UP000676967"/>
    </source>
</evidence>
<dbReference type="InterPro" id="IPR006221">
    <property type="entry name" value="TrpG/PapA_dom"/>
</dbReference>
<name>A0ABN6CQU4_9ACTN</name>
<dbReference type="Proteomes" id="UP000676967">
    <property type="component" value="Chromosome"/>
</dbReference>
<dbReference type="RefSeq" id="WP_189329966.1">
    <property type="nucleotide sequence ID" value="NZ_AP023356.1"/>
</dbReference>